<protein>
    <submittedName>
        <fullName evidence="2">Uncharacterized protein</fullName>
    </submittedName>
</protein>
<keyword evidence="1" id="KW-0812">Transmembrane</keyword>
<accession>A0A1V0UVJ6</accession>
<name>A0A1V0UVJ6_9BACL</name>
<organism evidence="2 3">
    <name type="scientific">Paenibacillus larvae subsp. pulvifaciens</name>
    <dbReference type="NCBI Taxonomy" id="1477"/>
    <lineage>
        <taxon>Bacteria</taxon>
        <taxon>Bacillati</taxon>
        <taxon>Bacillota</taxon>
        <taxon>Bacilli</taxon>
        <taxon>Bacillales</taxon>
        <taxon>Paenibacillaceae</taxon>
        <taxon>Paenibacillus</taxon>
    </lineage>
</organism>
<reference evidence="2 3" key="1">
    <citation type="submission" date="2017-03" db="EMBL/GenBank/DDBJ databases">
        <title>Paenibacillus larvae genome sequencing.</title>
        <authorList>
            <person name="Dingman D.W."/>
        </authorList>
    </citation>
    <scope>NUCLEOTIDE SEQUENCE [LARGE SCALE GENOMIC DNA]</scope>
    <source>
        <strain evidence="2 3">SAG 10367</strain>
    </source>
</reference>
<dbReference type="RefSeq" id="WP_083040833.1">
    <property type="nucleotide sequence ID" value="NZ_CP020557.1"/>
</dbReference>
<sequence length="75" mass="8768">MNKEQKLDKLLNEMKKRKQEYRFLFETYVFGLIEGIIVGSDDKSSDDILNDLKLVIDAYHIIEAELNPVPPEELN</sequence>
<dbReference type="Proteomes" id="UP000192727">
    <property type="component" value="Chromosome"/>
</dbReference>
<keyword evidence="1" id="KW-0472">Membrane</keyword>
<dbReference type="EMBL" id="CP020557">
    <property type="protein sequence ID" value="ARF68970.1"/>
    <property type="molecule type" value="Genomic_DNA"/>
</dbReference>
<keyword evidence="1" id="KW-1133">Transmembrane helix</keyword>
<gene>
    <name evidence="2" type="ORF">B7C51_15885</name>
</gene>
<evidence type="ECO:0000313" key="3">
    <source>
        <dbReference type="Proteomes" id="UP000192727"/>
    </source>
</evidence>
<dbReference type="AlphaFoldDB" id="A0A1V0UVJ6"/>
<evidence type="ECO:0000313" key="2">
    <source>
        <dbReference type="EMBL" id="ARF68970.1"/>
    </source>
</evidence>
<evidence type="ECO:0000256" key="1">
    <source>
        <dbReference type="SAM" id="Phobius"/>
    </source>
</evidence>
<proteinExistence type="predicted"/>
<feature type="transmembrane region" description="Helical" evidence="1">
    <location>
        <begin position="21"/>
        <end position="40"/>
    </location>
</feature>